<dbReference type="InterPro" id="IPR007421">
    <property type="entry name" value="Schlafen_AlbA_2_dom"/>
</dbReference>
<evidence type="ECO:0000313" key="3">
    <source>
        <dbReference type="Proteomes" id="UP001589828"/>
    </source>
</evidence>
<comment type="caution">
    <text evidence="2">The sequence shown here is derived from an EMBL/GenBank/DDBJ whole genome shotgun (WGS) entry which is preliminary data.</text>
</comment>
<keyword evidence="3" id="KW-1185">Reference proteome</keyword>
<dbReference type="RefSeq" id="WP_377021146.1">
    <property type="nucleotide sequence ID" value="NZ_JBHLTS010000004.1"/>
</dbReference>
<reference evidence="2 3" key="1">
    <citation type="submission" date="2024-09" db="EMBL/GenBank/DDBJ databases">
        <authorList>
            <person name="Sun Q."/>
            <person name="Mori K."/>
        </authorList>
    </citation>
    <scope>NUCLEOTIDE SEQUENCE [LARGE SCALE GENOMIC DNA]</scope>
    <source>
        <strain evidence="2 3">NCAIM B.02415</strain>
    </source>
</reference>
<protein>
    <submittedName>
        <fullName evidence="2">Helix-turn-helix domain-containing protein</fullName>
    </submittedName>
</protein>
<name>A0ABV6L0S5_9SPHI</name>
<feature type="domain" description="Schlafen AlbA-2" evidence="1">
    <location>
        <begin position="43"/>
        <end position="170"/>
    </location>
</feature>
<sequence>MIALTFGLFGYKIEFVSSGMRFKDLNFVTFTDILDLIKSQVPEDSSLDYKATLSLQGDGNKKEFLADVSSFSNTDGGLMIFGISEAKGLPVHANGFTCTDADALILQAAAVIRDGLDPEISMRGIKMRVLTVQPNQIILILQIQPSLDGPHSIAFKQSGKFYARGPAGKYQLSNAEVRKAVSAQGLLLQTIRQRQQTSLHNLLNTPERLFIGPRIILQLYPETSLLYARTHDITGIAAGARRLRPLGNVDTSHAYNLEGLLLSARRPGNTVDAAFLQVYFDGSIETVNSIIIAPHQLDANLLERYIMSAILDYMKFYREETNDTNIRAYLTIDGLSGQSFYATQAGHLLAPQTPPARLTFDELQLKPFDFDIPDLFVWFKRLWRAWGYPNAHNFTDSGHWKFEHELRAHR</sequence>
<evidence type="ECO:0000259" key="1">
    <source>
        <dbReference type="Pfam" id="PF04326"/>
    </source>
</evidence>
<dbReference type="Pfam" id="PF04326">
    <property type="entry name" value="SLFN_AlbA_2"/>
    <property type="match status" value="1"/>
</dbReference>
<accession>A0ABV6L0S5</accession>
<gene>
    <name evidence="2" type="ORF">ACFFGT_02245</name>
</gene>
<dbReference type="EMBL" id="JBHLTS010000004">
    <property type="protein sequence ID" value="MFC0512994.1"/>
    <property type="molecule type" value="Genomic_DNA"/>
</dbReference>
<dbReference type="InterPro" id="IPR038461">
    <property type="entry name" value="Schlafen_AlbA_2_dom_sf"/>
</dbReference>
<evidence type="ECO:0000313" key="2">
    <source>
        <dbReference type="EMBL" id="MFC0512994.1"/>
    </source>
</evidence>
<proteinExistence type="predicted"/>
<organism evidence="2 3">
    <name type="scientific">Mucilaginibacter angelicae</name>
    <dbReference type="NCBI Taxonomy" id="869718"/>
    <lineage>
        <taxon>Bacteria</taxon>
        <taxon>Pseudomonadati</taxon>
        <taxon>Bacteroidota</taxon>
        <taxon>Sphingobacteriia</taxon>
        <taxon>Sphingobacteriales</taxon>
        <taxon>Sphingobacteriaceae</taxon>
        <taxon>Mucilaginibacter</taxon>
    </lineage>
</organism>
<dbReference type="Proteomes" id="UP001589828">
    <property type="component" value="Unassembled WGS sequence"/>
</dbReference>
<dbReference type="Gene3D" id="3.30.950.30">
    <property type="entry name" value="Schlafen, AAA domain"/>
    <property type="match status" value="1"/>
</dbReference>